<evidence type="ECO:0000256" key="9">
    <source>
        <dbReference type="RuleBase" id="RU003357"/>
    </source>
</evidence>
<feature type="domain" description="TonB-dependent receptor-like beta-barrel" evidence="12">
    <location>
        <begin position="338"/>
        <end position="799"/>
    </location>
</feature>
<evidence type="ECO:0000256" key="11">
    <source>
        <dbReference type="SAM" id="SignalP"/>
    </source>
</evidence>
<dbReference type="InterPro" id="IPR037066">
    <property type="entry name" value="Plug_dom_sf"/>
</dbReference>
<keyword evidence="2 8" id="KW-0813">Transport</keyword>
<dbReference type="GO" id="GO:0009279">
    <property type="term" value="C:cell outer membrane"/>
    <property type="evidence" value="ECO:0007669"/>
    <property type="project" value="UniProtKB-SubCell"/>
</dbReference>
<gene>
    <name evidence="14" type="ORF">Tasa_005_006</name>
</gene>
<dbReference type="RefSeq" id="WP_048846799.1">
    <property type="nucleotide sequence ID" value="NZ_BALE01000005.1"/>
</dbReference>
<evidence type="ECO:0000256" key="8">
    <source>
        <dbReference type="PROSITE-ProRule" id="PRU01360"/>
    </source>
</evidence>
<comment type="subcellular location">
    <subcellularLocation>
        <location evidence="1 8">Cell outer membrane</location>
        <topology evidence="1 8">Multi-pass membrane protein</topology>
    </subcellularLocation>
</comment>
<dbReference type="Pfam" id="PF07715">
    <property type="entry name" value="Plug"/>
    <property type="match status" value="1"/>
</dbReference>
<keyword evidence="7 8" id="KW-0998">Cell outer membrane</keyword>
<name>A0A0D6MHW3_9PROT</name>
<dbReference type="AlphaFoldDB" id="A0A0D6MHW3"/>
<feature type="signal peptide" evidence="11">
    <location>
        <begin position="1"/>
        <end position="28"/>
    </location>
</feature>
<keyword evidence="11" id="KW-0732">Signal</keyword>
<dbReference type="EMBL" id="BALE01000005">
    <property type="protein sequence ID" value="GAN53091.1"/>
    <property type="molecule type" value="Genomic_DNA"/>
</dbReference>
<keyword evidence="14" id="KW-0675">Receptor</keyword>
<evidence type="ECO:0000256" key="10">
    <source>
        <dbReference type="SAM" id="MobiDB-lite"/>
    </source>
</evidence>
<comment type="caution">
    <text evidence="14">The sequence shown here is derived from an EMBL/GenBank/DDBJ whole genome shotgun (WGS) entry which is preliminary data.</text>
</comment>
<evidence type="ECO:0000313" key="14">
    <source>
        <dbReference type="EMBL" id="GAN53091.1"/>
    </source>
</evidence>
<keyword evidence="15" id="KW-1185">Reference proteome</keyword>
<dbReference type="Gene3D" id="2.170.130.10">
    <property type="entry name" value="TonB-dependent receptor, plug domain"/>
    <property type="match status" value="1"/>
</dbReference>
<dbReference type="InterPro" id="IPR036942">
    <property type="entry name" value="Beta-barrel_TonB_sf"/>
</dbReference>
<evidence type="ECO:0000259" key="12">
    <source>
        <dbReference type="Pfam" id="PF00593"/>
    </source>
</evidence>
<dbReference type="SUPFAM" id="SSF56935">
    <property type="entry name" value="Porins"/>
    <property type="match status" value="1"/>
</dbReference>
<dbReference type="InterPro" id="IPR039426">
    <property type="entry name" value="TonB-dep_rcpt-like"/>
</dbReference>
<feature type="region of interest" description="Disordered" evidence="10">
    <location>
        <begin position="35"/>
        <end position="66"/>
    </location>
</feature>
<proteinExistence type="inferred from homology"/>
<organism evidence="14 15">
    <name type="scientific">Tanticharoenia sakaeratensis NBRC 103193</name>
    <dbReference type="NCBI Taxonomy" id="1231623"/>
    <lineage>
        <taxon>Bacteria</taxon>
        <taxon>Pseudomonadati</taxon>
        <taxon>Pseudomonadota</taxon>
        <taxon>Alphaproteobacteria</taxon>
        <taxon>Acetobacterales</taxon>
        <taxon>Acetobacteraceae</taxon>
        <taxon>Tanticharoenia</taxon>
    </lineage>
</organism>
<evidence type="ECO:0000256" key="5">
    <source>
        <dbReference type="ARBA" id="ARBA00023077"/>
    </source>
</evidence>
<dbReference type="Gene3D" id="2.40.170.20">
    <property type="entry name" value="TonB-dependent receptor, beta-barrel domain"/>
    <property type="match status" value="1"/>
</dbReference>
<evidence type="ECO:0000256" key="6">
    <source>
        <dbReference type="ARBA" id="ARBA00023136"/>
    </source>
</evidence>
<dbReference type="PROSITE" id="PS52016">
    <property type="entry name" value="TONB_DEPENDENT_REC_3"/>
    <property type="match status" value="1"/>
</dbReference>
<sequence>MTTFVPRRLSAALLASTGLSLFAGAAHAQTITNTATPASHPAAHRSASHADTQRAQAPSMLGATAPTDVREEQIHVTGRRTTYDGVTRTAVGGGLMVKQDAPKSVSTVTRDFIAKQAPGTNPMNLIALLPGVNSSSSDALGLSGGNMSMRGLQQTQIGYTLEGFPLNDIGSYAIYQQEIADSENLTRINVAQGSADLDSPHISATGGVVDMYMIDPKTKPGGLVDFSYGNRNTVRGFLRLDSGYIGKSNVRAYASFSDANEDPYRGAGQLKKLHGETKIVNEWGQGNRISLAIIGNQLDSQLTPSTNLQSWEKYGYGVTGKVITSQAFGNKTQVGALNGSTTNTIYNTVYTGNTAANSNYYRLHTNPFVNIYSSAPSTFTLTDHLVFTTTPYFWYGNGNGGGAYAETLTKFQYGAHTLPATLNGQTSSKSQLIYNPSNTTTYRPGDISKFVLTTGINRLELGFWFEYSKQIQTGPYSGISSDGSPLDQWGGGPQVVLSNGQTAQYRDALTQTYIRVPFIADSISLFNNKLTIDGGLKFVNAARYGHNFLPDTSTGPYINHTWNIPLPTAAIRYQIDSRNQIFASGATNMRIPTNYSLYDAGSYYSGSGYSTHGNANQKAEISISVEAGYRYTGSTLMGSVTYFHYNFTNRLFTQTIVDSSGNYYTSNLNGGGSVTDGVDVELGTRPILYHIRPYISAEYLSSHLSNNLPGGANATVDYLPTAGKFAPQTPKYMISANLDYDDGSVFIDWNLRHVGKQYSTFMDDQSIPEYTTMNLTAGYRFKDYWMLKSPFVSVNFYNLTDNKYLGFNTGVQTNARNTRGIFGNVVQGAAPTYQIAAPFSVIGTVSTGF</sequence>
<accession>A0A0D6MHW3</accession>
<dbReference type="STRING" id="1231623.Tasa_005_006"/>
<evidence type="ECO:0000256" key="2">
    <source>
        <dbReference type="ARBA" id="ARBA00022448"/>
    </source>
</evidence>
<evidence type="ECO:0000313" key="15">
    <source>
        <dbReference type="Proteomes" id="UP000032679"/>
    </source>
</evidence>
<dbReference type="InterPro" id="IPR000531">
    <property type="entry name" value="Beta-barrel_TonB"/>
</dbReference>
<feature type="chain" id="PRO_5002308059" evidence="11">
    <location>
        <begin position="29"/>
        <end position="849"/>
    </location>
</feature>
<feature type="domain" description="TonB-dependent receptor plug" evidence="13">
    <location>
        <begin position="98"/>
        <end position="198"/>
    </location>
</feature>
<dbReference type="InterPro" id="IPR012910">
    <property type="entry name" value="Plug_dom"/>
</dbReference>
<dbReference type="Proteomes" id="UP000032679">
    <property type="component" value="Unassembled WGS sequence"/>
</dbReference>
<comment type="similarity">
    <text evidence="8 9">Belongs to the TonB-dependent receptor family.</text>
</comment>
<evidence type="ECO:0000256" key="7">
    <source>
        <dbReference type="ARBA" id="ARBA00023237"/>
    </source>
</evidence>
<evidence type="ECO:0000256" key="3">
    <source>
        <dbReference type="ARBA" id="ARBA00022452"/>
    </source>
</evidence>
<keyword evidence="5 9" id="KW-0798">TonB box</keyword>
<evidence type="ECO:0000256" key="4">
    <source>
        <dbReference type="ARBA" id="ARBA00022692"/>
    </source>
</evidence>
<keyword evidence="4 8" id="KW-0812">Transmembrane</keyword>
<evidence type="ECO:0000256" key="1">
    <source>
        <dbReference type="ARBA" id="ARBA00004571"/>
    </source>
</evidence>
<reference evidence="14 15" key="1">
    <citation type="submission" date="2012-10" db="EMBL/GenBank/DDBJ databases">
        <title>Genome sequencing of Tanticharoenia sakaeratensis NBRC 103193.</title>
        <authorList>
            <person name="Azuma Y."/>
            <person name="Hadano H."/>
            <person name="Hirakawa H."/>
            <person name="Matsushita K."/>
        </authorList>
    </citation>
    <scope>NUCLEOTIDE SEQUENCE [LARGE SCALE GENOMIC DNA]</scope>
    <source>
        <strain evidence="14 15">NBRC 103193</strain>
    </source>
</reference>
<dbReference type="Pfam" id="PF00593">
    <property type="entry name" value="TonB_dep_Rec_b-barrel"/>
    <property type="match status" value="1"/>
</dbReference>
<keyword evidence="3 8" id="KW-1134">Transmembrane beta strand</keyword>
<keyword evidence="6 8" id="KW-0472">Membrane</keyword>
<protein>
    <submittedName>
        <fullName evidence="14">TonB-dependent outer membrane receptor</fullName>
    </submittedName>
</protein>
<evidence type="ECO:0000259" key="13">
    <source>
        <dbReference type="Pfam" id="PF07715"/>
    </source>
</evidence>
<dbReference type="OrthoDB" id="593427at2"/>